<dbReference type="InterPro" id="IPR036047">
    <property type="entry name" value="F-box-like_dom_sf"/>
</dbReference>
<dbReference type="InterPro" id="IPR001810">
    <property type="entry name" value="F-box_dom"/>
</dbReference>
<organism evidence="3">
    <name type="scientific">Timema bartmani</name>
    <dbReference type="NCBI Taxonomy" id="61472"/>
    <lineage>
        <taxon>Eukaryota</taxon>
        <taxon>Metazoa</taxon>
        <taxon>Ecdysozoa</taxon>
        <taxon>Arthropoda</taxon>
        <taxon>Hexapoda</taxon>
        <taxon>Insecta</taxon>
        <taxon>Pterygota</taxon>
        <taxon>Neoptera</taxon>
        <taxon>Polyneoptera</taxon>
        <taxon>Phasmatodea</taxon>
        <taxon>Timematodea</taxon>
        <taxon>Timematoidea</taxon>
        <taxon>Timematidae</taxon>
        <taxon>Timema</taxon>
    </lineage>
</organism>
<gene>
    <name evidence="3" type="ORF">TBIB3V08_LOCUS4966</name>
</gene>
<dbReference type="PROSITE" id="PS50181">
    <property type="entry name" value="FBOX"/>
    <property type="match status" value="1"/>
</dbReference>
<dbReference type="Gene3D" id="1.20.1280.50">
    <property type="match status" value="1"/>
</dbReference>
<feature type="region of interest" description="Disordered" evidence="1">
    <location>
        <begin position="1"/>
        <end position="21"/>
    </location>
</feature>
<evidence type="ECO:0000313" key="3">
    <source>
        <dbReference type="EMBL" id="CAD7442537.1"/>
    </source>
</evidence>
<evidence type="ECO:0000259" key="2">
    <source>
        <dbReference type="PROSITE" id="PS50181"/>
    </source>
</evidence>
<dbReference type="Pfam" id="PF12937">
    <property type="entry name" value="F-box-like"/>
    <property type="match status" value="1"/>
</dbReference>
<reference evidence="3" key="1">
    <citation type="submission" date="2020-11" db="EMBL/GenBank/DDBJ databases">
        <authorList>
            <person name="Tran Van P."/>
        </authorList>
    </citation>
    <scope>NUCLEOTIDE SEQUENCE</scope>
</reference>
<protein>
    <recommendedName>
        <fullName evidence="2">F-box domain-containing protein</fullName>
    </recommendedName>
</protein>
<proteinExistence type="predicted"/>
<evidence type="ECO:0000256" key="1">
    <source>
        <dbReference type="SAM" id="MobiDB-lite"/>
    </source>
</evidence>
<accession>A0A7R9EY15</accession>
<dbReference type="AlphaFoldDB" id="A0A7R9EY15"/>
<feature type="domain" description="F-box" evidence="2">
    <location>
        <begin position="22"/>
        <end position="70"/>
    </location>
</feature>
<dbReference type="EMBL" id="OD565761">
    <property type="protein sequence ID" value="CAD7442537.1"/>
    <property type="molecule type" value="Genomic_DNA"/>
</dbReference>
<sequence>METRKRIRPNGPHQSSSQHPPRLNILQLPSEVLEAIFAVLTACQVEALRLVCLRFRDIADKNLNLRFLKVLPRVERALKDAREEEKTVTLEKSRGQAVSDVSHLTRRRRLFGFVRSVVRLLRAICLRYICPKTASSAPFSVVRVFVGGQLLDALDRTLKIAWSRRLRRRNTDVVTLIRVTDLWVTHFHNHHEQKMVVPTLTPSLTASSGYIKSEGILFGSKVIDLLECLEGCQKITSGRFSDGGWFEFHGEYRLRRVFFACLRREDERPLTDYEQIGLGREGAGSLTFHEQIGLGRREGAGSLTDHEQIGLHECLRTLVSLHNENLFVGGLGDAWEDGGLRYGLVTCDKTLYYYGIFGEIGFRRIFGGRVEAEDSVQVTIRVTLKCRGDLCPIDCLKDLTPVQEHFPVPGDPDLRLKLEVECPEAGLRGNRLPTRYECLVENRLDRTAATTRARRSLCPPSVFIDRKRREVL</sequence>
<name>A0A7R9EY15_9NEOP</name>
<dbReference type="SUPFAM" id="SSF81383">
    <property type="entry name" value="F-box domain"/>
    <property type="match status" value="1"/>
</dbReference>